<name>A0A8K0GAY9_IGNLU</name>
<dbReference type="EMBL" id="VTPC01023592">
    <property type="protein sequence ID" value="KAF2891763.1"/>
    <property type="molecule type" value="Genomic_DNA"/>
</dbReference>
<comment type="caution">
    <text evidence="1">The sequence shown here is derived from an EMBL/GenBank/DDBJ whole genome shotgun (WGS) entry which is preliminary data.</text>
</comment>
<accession>A0A8K0GAY9</accession>
<dbReference type="Proteomes" id="UP000801492">
    <property type="component" value="Unassembled WGS sequence"/>
</dbReference>
<dbReference type="AlphaFoldDB" id="A0A8K0GAY9"/>
<proteinExistence type="predicted"/>
<keyword evidence="2" id="KW-1185">Reference proteome</keyword>
<dbReference type="OrthoDB" id="6757529at2759"/>
<sequence length="227" mass="25982">MVEAAAAINKENIRSMVYSLDSYPKLNSFLESVDEDVPEPSRSSGLPKYKQKAEEINDASVFMISLVLIKLVSNDQILWQNPRTLSTQFSRPIRFQITKETTEVSATEKEYVEARVRTLTNTKLHVCEIDFEISHTLLFTMVDDQVCNAVTGTTSTQKCYICKLSSKVLKTFKKVGAAPLNRSTYQFGLFSLQGWIRRFQFLLHLLYKLPLKTWQARRKEAKGIVSQ</sequence>
<evidence type="ECO:0000313" key="2">
    <source>
        <dbReference type="Proteomes" id="UP000801492"/>
    </source>
</evidence>
<reference evidence="1" key="1">
    <citation type="submission" date="2019-08" db="EMBL/GenBank/DDBJ databases">
        <title>The genome of the North American firefly Photinus pyralis.</title>
        <authorList>
            <consortium name="Photinus pyralis genome working group"/>
            <person name="Fallon T.R."/>
            <person name="Sander Lower S.E."/>
            <person name="Weng J.-K."/>
        </authorList>
    </citation>
    <scope>NUCLEOTIDE SEQUENCE</scope>
    <source>
        <strain evidence="1">TRF0915ILg1</strain>
        <tissue evidence="1">Whole body</tissue>
    </source>
</reference>
<protein>
    <submittedName>
        <fullName evidence="1">Uncharacterized protein</fullName>
    </submittedName>
</protein>
<organism evidence="1 2">
    <name type="scientific">Ignelater luminosus</name>
    <name type="common">Cucubano</name>
    <name type="synonym">Pyrophorus luminosus</name>
    <dbReference type="NCBI Taxonomy" id="2038154"/>
    <lineage>
        <taxon>Eukaryota</taxon>
        <taxon>Metazoa</taxon>
        <taxon>Ecdysozoa</taxon>
        <taxon>Arthropoda</taxon>
        <taxon>Hexapoda</taxon>
        <taxon>Insecta</taxon>
        <taxon>Pterygota</taxon>
        <taxon>Neoptera</taxon>
        <taxon>Endopterygota</taxon>
        <taxon>Coleoptera</taxon>
        <taxon>Polyphaga</taxon>
        <taxon>Elateriformia</taxon>
        <taxon>Elateroidea</taxon>
        <taxon>Elateridae</taxon>
        <taxon>Agrypninae</taxon>
        <taxon>Pyrophorini</taxon>
        <taxon>Ignelater</taxon>
    </lineage>
</organism>
<gene>
    <name evidence="1" type="ORF">ILUMI_14410</name>
</gene>
<evidence type="ECO:0000313" key="1">
    <source>
        <dbReference type="EMBL" id="KAF2891763.1"/>
    </source>
</evidence>